<accession>A0A2I0KGE6</accession>
<organism evidence="1 2">
    <name type="scientific">Punica granatum</name>
    <name type="common">Pomegranate</name>
    <dbReference type="NCBI Taxonomy" id="22663"/>
    <lineage>
        <taxon>Eukaryota</taxon>
        <taxon>Viridiplantae</taxon>
        <taxon>Streptophyta</taxon>
        <taxon>Embryophyta</taxon>
        <taxon>Tracheophyta</taxon>
        <taxon>Spermatophyta</taxon>
        <taxon>Magnoliopsida</taxon>
        <taxon>eudicotyledons</taxon>
        <taxon>Gunneridae</taxon>
        <taxon>Pentapetalae</taxon>
        <taxon>rosids</taxon>
        <taxon>malvids</taxon>
        <taxon>Myrtales</taxon>
        <taxon>Lythraceae</taxon>
        <taxon>Punica</taxon>
    </lineage>
</organism>
<dbReference type="AlphaFoldDB" id="A0A2I0KGE6"/>
<comment type="caution">
    <text evidence="1">The sequence shown here is derived from an EMBL/GenBank/DDBJ whole genome shotgun (WGS) entry which is preliminary data.</text>
</comment>
<evidence type="ECO:0000313" key="1">
    <source>
        <dbReference type="EMBL" id="PKI67569.1"/>
    </source>
</evidence>
<dbReference type="EMBL" id="PGOL01000597">
    <property type="protein sequence ID" value="PKI67569.1"/>
    <property type="molecule type" value="Genomic_DNA"/>
</dbReference>
<dbReference type="Proteomes" id="UP000233551">
    <property type="component" value="Unassembled WGS sequence"/>
</dbReference>
<protein>
    <submittedName>
        <fullName evidence="1">Uncharacterized protein</fullName>
    </submittedName>
</protein>
<keyword evidence="2" id="KW-1185">Reference proteome</keyword>
<gene>
    <name evidence="1" type="ORF">CRG98_012153</name>
</gene>
<evidence type="ECO:0000313" key="2">
    <source>
        <dbReference type="Proteomes" id="UP000233551"/>
    </source>
</evidence>
<proteinExistence type="predicted"/>
<reference evidence="1 2" key="1">
    <citation type="submission" date="2017-11" db="EMBL/GenBank/DDBJ databases">
        <title>De-novo sequencing of pomegranate (Punica granatum L.) genome.</title>
        <authorList>
            <person name="Akparov Z."/>
            <person name="Amiraslanov A."/>
            <person name="Hajiyeva S."/>
            <person name="Abbasov M."/>
            <person name="Kaur K."/>
            <person name="Hamwieh A."/>
            <person name="Solovyev V."/>
            <person name="Salamov A."/>
            <person name="Braich B."/>
            <person name="Kosarev P."/>
            <person name="Mahmoud A."/>
            <person name="Hajiyev E."/>
            <person name="Babayeva S."/>
            <person name="Izzatullayeva V."/>
            <person name="Mammadov A."/>
            <person name="Mammadov A."/>
            <person name="Sharifova S."/>
            <person name="Ojaghi J."/>
            <person name="Eynullazada K."/>
            <person name="Bayramov B."/>
            <person name="Abdulazimova A."/>
            <person name="Shahmuradov I."/>
        </authorList>
    </citation>
    <scope>NUCLEOTIDE SEQUENCE [LARGE SCALE GENOMIC DNA]</scope>
    <source>
        <strain evidence="2">cv. AG2017</strain>
        <tissue evidence="1">Leaf</tissue>
    </source>
</reference>
<name>A0A2I0KGE6_PUNGR</name>
<sequence length="54" mass="5951">MQRHGFMGPRDAGKVRTQVYGPARCGEITTRVYGPVRCGESNDTGLWARAVRGK</sequence>